<dbReference type="PANTHER" id="PTHR11890:SF23">
    <property type="entry name" value="INTERLEUKIN-18 RECEPTOR ACCESSORY PROTEIN"/>
    <property type="match status" value="1"/>
</dbReference>
<feature type="signal peptide" evidence="12">
    <location>
        <begin position="1"/>
        <end position="21"/>
    </location>
</feature>
<dbReference type="InterPro" id="IPR000157">
    <property type="entry name" value="TIR_dom"/>
</dbReference>
<dbReference type="AlphaFoldDB" id="A0A665WY50"/>
<keyword evidence="10" id="KW-0393">Immunoglobulin domain</keyword>
<dbReference type="Proteomes" id="UP000472264">
    <property type="component" value="Chromosome 3"/>
</dbReference>
<dbReference type="InterPro" id="IPR007110">
    <property type="entry name" value="Ig-like_dom"/>
</dbReference>
<dbReference type="InterPro" id="IPR013783">
    <property type="entry name" value="Ig-like_fold"/>
</dbReference>
<evidence type="ECO:0000256" key="2">
    <source>
        <dbReference type="ARBA" id="ARBA00009752"/>
    </source>
</evidence>
<keyword evidence="7" id="KW-1015">Disulfide bond</keyword>
<dbReference type="Gene3D" id="3.40.50.10140">
    <property type="entry name" value="Toll/interleukin-1 receptor homology (TIR) domain"/>
    <property type="match status" value="1"/>
</dbReference>
<evidence type="ECO:0000256" key="10">
    <source>
        <dbReference type="ARBA" id="ARBA00023319"/>
    </source>
</evidence>
<dbReference type="GO" id="GO:0016020">
    <property type="term" value="C:membrane"/>
    <property type="evidence" value="ECO:0007669"/>
    <property type="project" value="UniProtKB-SubCell"/>
</dbReference>
<name>A0A665WY50_ECHNA</name>
<evidence type="ECO:0000259" key="14">
    <source>
        <dbReference type="PROSITE" id="PS50835"/>
    </source>
</evidence>
<evidence type="ECO:0000256" key="1">
    <source>
        <dbReference type="ARBA" id="ARBA00004479"/>
    </source>
</evidence>
<dbReference type="SUPFAM" id="SSF52200">
    <property type="entry name" value="Toll/Interleukin receptor TIR domain"/>
    <property type="match status" value="1"/>
</dbReference>
<dbReference type="GO" id="GO:0016787">
    <property type="term" value="F:hydrolase activity"/>
    <property type="evidence" value="ECO:0007669"/>
    <property type="project" value="UniProtKB-KW"/>
</dbReference>
<keyword evidence="3" id="KW-0812">Transmembrane</keyword>
<reference evidence="15" key="2">
    <citation type="submission" date="2025-08" db="UniProtKB">
        <authorList>
            <consortium name="Ensembl"/>
        </authorList>
    </citation>
    <scope>IDENTIFICATION</scope>
</reference>
<gene>
    <name evidence="15" type="primary">LOC115041017</name>
</gene>
<dbReference type="InterPro" id="IPR003599">
    <property type="entry name" value="Ig_sub"/>
</dbReference>
<dbReference type="GO" id="GO:0042008">
    <property type="term" value="F:interleukin-18 receptor activity"/>
    <property type="evidence" value="ECO:0007669"/>
    <property type="project" value="TreeGrafter"/>
</dbReference>
<feature type="domain" description="Ig-like" evidence="14">
    <location>
        <begin position="213"/>
        <end position="315"/>
    </location>
</feature>
<organism evidence="15 16">
    <name type="scientific">Echeneis naucrates</name>
    <name type="common">Live sharksucker</name>
    <dbReference type="NCBI Taxonomy" id="173247"/>
    <lineage>
        <taxon>Eukaryota</taxon>
        <taxon>Metazoa</taxon>
        <taxon>Chordata</taxon>
        <taxon>Craniata</taxon>
        <taxon>Vertebrata</taxon>
        <taxon>Euteleostomi</taxon>
        <taxon>Actinopterygii</taxon>
        <taxon>Neopterygii</taxon>
        <taxon>Teleostei</taxon>
        <taxon>Neoteleostei</taxon>
        <taxon>Acanthomorphata</taxon>
        <taxon>Carangaria</taxon>
        <taxon>Carangiformes</taxon>
        <taxon>Echeneidae</taxon>
        <taxon>Echeneis</taxon>
    </lineage>
</organism>
<evidence type="ECO:0000256" key="6">
    <source>
        <dbReference type="ARBA" id="ARBA00023027"/>
    </source>
</evidence>
<dbReference type="InterPro" id="IPR035897">
    <property type="entry name" value="Toll_tir_struct_dom_sf"/>
</dbReference>
<dbReference type="PANTHER" id="PTHR11890">
    <property type="entry name" value="INTERLEUKIN-1 RECEPTOR FAMILY MEMBER"/>
    <property type="match status" value="1"/>
</dbReference>
<dbReference type="InterPro" id="IPR015621">
    <property type="entry name" value="IL-1_rcpt_fam"/>
</dbReference>
<dbReference type="InterPro" id="IPR036179">
    <property type="entry name" value="Ig-like_dom_sf"/>
</dbReference>
<dbReference type="PROSITE" id="PS50835">
    <property type="entry name" value="IG_LIKE"/>
    <property type="match status" value="1"/>
</dbReference>
<evidence type="ECO:0000259" key="13">
    <source>
        <dbReference type="PROSITE" id="PS50104"/>
    </source>
</evidence>
<evidence type="ECO:0000256" key="3">
    <source>
        <dbReference type="ARBA" id="ARBA00022692"/>
    </source>
</evidence>
<feature type="domain" description="TIR" evidence="13">
    <location>
        <begin position="372"/>
        <end position="556"/>
    </location>
</feature>
<evidence type="ECO:0000256" key="8">
    <source>
        <dbReference type="ARBA" id="ARBA00023170"/>
    </source>
</evidence>
<dbReference type="Ensembl" id="ENSENLT00000050060.1">
    <property type="protein sequence ID" value="ENSENLP00000048861.1"/>
    <property type="gene ID" value="ENSENLG00000020592.1"/>
</dbReference>
<dbReference type="GeneID" id="115041017"/>
<dbReference type="SMART" id="SM00409">
    <property type="entry name" value="IG"/>
    <property type="match status" value="3"/>
</dbReference>
<evidence type="ECO:0000256" key="4">
    <source>
        <dbReference type="ARBA" id="ARBA00022801"/>
    </source>
</evidence>
<protein>
    <submittedName>
        <fullName evidence="15">Interleukin-18 receptor accessory protein-like</fullName>
    </submittedName>
</protein>
<dbReference type="OMA" id="YPHIIQD"/>
<keyword evidence="8" id="KW-0675">Receptor</keyword>
<evidence type="ECO:0000256" key="5">
    <source>
        <dbReference type="ARBA" id="ARBA00022989"/>
    </source>
</evidence>
<proteinExistence type="inferred from homology"/>
<keyword evidence="4" id="KW-0378">Hydrolase</keyword>
<keyword evidence="6" id="KW-0520">NAD</keyword>
<evidence type="ECO:0000256" key="9">
    <source>
        <dbReference type="ARBA" id="ARBA00023180"/>
    </source>
</evidence>
<dbReference type="Pfam" id="PF01582">
    <property type="entry name" value="TIR"/>
    <property type="match status" value="1"/>
</dbReference>
<comment type="similarity">
    <text evidence="2">Belongs to the interleukin-1 receptor family.</text>
</comment>
<evidence type="ECO:0000256" key="11">
    <source>
        <dbReference type="SAM" id="MobiDB-lite"/>
    </source>
</evidence>
<reference evidence="15" key="1">
    <citation type="submission" date="2021-04" db="EMBL/GenBank/DDBJ databases">
        <authorList>
            <consortium name="Wellcome Sanger Institute Data Sharing"/>
        </authorList>
    </citation>
    <scope>NUCLEOTIDE SEQUENCE [LARGE SCALE GENOMIC DNA]</scope>
</reference>
<reference evidence="15" key="3">
    <citation type="submission" date="2025-09" db="UniProtKB">
        <authorList>
            <consortium name="Ensembl"/>
        </authorList>
    </citation>
    <scope>IDENTIFICATION</scope>
</reference>
<comment type="subcellular location">
    <subcellularLocation>
        <location evidence="1">Membrane</location>
        <topology evidence="1">Single-pass type I membrane protein</topology>
    </subcellularLocation>
</comment>
<evidence type="ECO:0000313" key="15">
    <source>
        <dbReference type="Ensembl" id="ENSENLP00000048861.1"/>
    </source>
</evidence>
<keyword evidence="5" id="KW-1133">Transmembrane helix</keyword>
<evidence type="ECO:0000256" key="7">
    <source>
        <dbReference type="ARBA" id="ARBA00023157"/>
    </source>
</evidence>
<keyword evidence="12" id="KW-0732">Signal</keyword>
<dbReference type="SMART" id="SM00255">
    <property type="entry name" value="TIR"/>
    <property type="match status" value="1"/>
</dbReference>
<keyword evidence="16" id="KW-1185">Reference proteome</keyword>
<keyword evidence="9" id="KW-0325">Glycoprotein</keyword>
<dbReference type="Gene3D" id="2.60.40.10">
    <property type="entry name" value="Immunoglobulins"/>
    <property type="match status" value="1"/>
</dbReference>
<dbReference type="PROSITE" id="PS50104">
    <property type="entry name" value="TIR"/>
    <property type="match status" value="1"/>
</dbReference>
<feature type="region of interest" description="Disordered" evidence="11">
    <location>
        <begin position="387"/>
        <end position="420"/>
    </location>
</feature>
<evidence type="ECO:0000313" key="16">
    <source>
        <dbReference type="Proteomes" id="UP000472264"/>
    </source>
</evidence>
<evidence type="ECO:0000256" key="12">
    <source>
        <dbReference type="SAM" id="SignalP"/>
    </source>
</evidence>
<dbReference type="RefSeq" id="XP_029354119.1">
    <property type="nucleotide sequence ID" value="XM_029498259.1"/>
</dbReference>
<dbReference type="SUPFAM" id="SSF48726">
    <property type="entry name" value="Immunoglobulin"/>
    <property type="match status" value="2"/>
</dbReference>
<dbReference type="InParanoid" id="A0A665WY50"/>
<keyword evidence="5" id="KW-0472">Membrane</keyword>
<sequence>MQAGFIPVCFSFLIVLNGCCMRNVPTQTATFQQETTRWYYRAVAGEKFMIPCNGYAEMEWFRVGDQSGRNEPQSIHCDKEFVVEARHSGNYTCVTRSRILFLHLQVVEVSLGCSSKEKEVVLIGNKPGEILCPGYNCTNGTYATWFKGKNNMTVQRRGLHMNNGLLHLCEVKPEYDHGLYFCDRQIIEPGVTWTFRRAVWATILPREQATDPPRITYPLANNTEKVELGHSHTLTCEIDFPTERIIAAEVQWYMNYGGDEKNMVLLHTEKPKNGTRTYDYFIVTMRTIIKEVTPQHLGHTYTCIASNMVGKSNVTIKLEEKMKAKWLSLVEYPIGPLLLLAGVAITLHLKWLEINLIYRAHFQPRKYEEDEKDFDVFLSYVWSPSPRMGESWTSLSSSGAGPDKEDSSIMDPLNPKEGEAPQSQLEEFLPQLLEEHWGYRVCLLQRDILPGGVYTNDVILAIQRSKMLICLLSAEYLSNSNACFVLEAGVQALLQNSAFKLLLIRISRDLTSPVLQDPQLSTLVQRALKVLPTLNWTSGNSDNGTCNFLKSLRKALPNQSDAESLR</sequence>
<accession>A0A665WY50</accession>
<feature type="chain" id="PRO_5025408364" evidence="12">
    <location>
        <begin position="22"/>
        <end position="566"/>
    </location>
</feature>
<dbReference type="FunFam" id="2.60.40.10:FF:000284">
    <property type="entry name" value="interleukin-1 receptor accessory protein-like 1"/>
    <property type="match status" value="1"/>
</dbReference>